<keyword evidence="8" id="KW-0539">Nucleus</keyword>
<dbReference type="PANTHER" id="PTHR10625:SF10">
    <property type="entry name" value="HISTONE DEACETYLASE HDAC1"/>
    <property type="match status" value="1"/>
</dbReference>
<proteinExistence type="inferred from homology"/>
<name>A0A5M8Q147_9LECA</name>
<sequence length="635" mass="70403">MTSFAPIDPPVVNGNDKKKVAYFYDSDVGNYAYVAGHPMKPHRIRMAHSLIMNYDLYKKMEIYRAKPATNLEMTQFHTDEYVDFLKKVTPDNMDAFQKEQGRFNVGDDCPVFDGLFEFCGISAGGSMEGAARLNRGKCDVAVNWAGGLHHAKKSEASGFCYINDIVLGILELLRYKQRVLYIDIDVHHGDGVEEAFYTTDRVMTVSFHKYGEYFPGTGELRDIGVGQGKHYAVNFPLRDGIDDRSYKGIFEPVIKSVMEYYRPEAVVLQCGGDSLSGDRLGCFNLSMQGHANCVNFVKSFNLPVLVLGGGGYTMRNVARTWAYETGLLVGQTMGPELPFNDYYEYYAPDYELAVRPSNMDNANSPEYLEKIRIQVIENLKRTTFAPSVQMTDVPRDPEGMDDEADALLDDLDEDENKDTRYTKRRWDKYVEKDGELSDSEDEDENEANGVRRQPQAHKRRNMMDYQNSHALADDKEPESGAATPERSGSHERDAITVAHPNLGANESDQSASGHSSPAALNGSGASNPESRDGSIHPGDITMEDVGDEAMEPPPAQAQTTTDRPQEATPPDSPPTVAAAPTVPTQIADDIGNDAMDEGDTLGDPELVKEDGLNEREQEDVAAEKATEVAERSEHT</sequence>
<organism evidence="12 13">
    <name type="scientific">Lasallia pustulata</name>
    <dbReference type="NCBI Taxonomy" id="136370"/>
    <lineage>
        <taxon>Eukaryota</taxon>
        <taxon>Fungi</taxon>
        <taxon>Dikarya</taxon>
        <taxon>Ascomycota</taxon>
        <taxon>Pezizomycotina</taxon>
        <taxon>Lecanoromycetes</taxon>
        <taxon>OSLEUM clade</taxon>
        <taxon>Umbilicariomycetidae</taxon>
        <taxon>Umbilicariales</taxon>
        <taxon>Umbilicariaceae</taxon>
        <taxon>Lasallia</taxon>
    </lineage>
</organism>
<dbReference type="InterPro" id="IPR023696">
    <property type="entry name" value="Ureohydrolase_dom_sf"/>
</dbReference>
<dbReference type="GO" id="GO:0033698">
    <property type="term" value="C:Rpd3L complex"/>
    <property type="evidence" value="ECO:0007669"/>
    <property type="project" value="UniProtKB-ARBA"/>
</dbReference>
<feature type="compositionally biased region" description="Acidic residues" evidence="10">
    <location>
        <begin position="436"/>
        <end position="446"/>
    </location>
</feature>
<comment type="subcellular location">
    <subcellularLocation>
        <location evidence="1">Nucleus</location>
    </subcellularLocation>
</comment>
<dbReference type="GO" id="GO:0141221">
    <property type="term" value="F:histone deacetylase activity, hydrolytic mechanism"/>
    <property type="evidence" value="ECO:0007669"/>
    <property type="project" value="UniProtKB-EC"/>
</dbReference>
<dbReference type="FunFam" id="3.40.800.20:FF:000001">
    <property type="entry name" value="Histone deacetylase"/>
    <property type="match status" value="1"/>
</dbReference>
<dbReference type="GO" id="GO:0032221">
    <property type="term" value="C:Rpd3S complex"/>
    <property type="evidence" value="ECO:0007669"/>
    <property type="project" value="UniProtKB-ARBA"/>
</dbReference>
<keyword evidence="6" id="KW-0805">Transcription regulation</keyword>
<feature type="region of interest" description="Disordered" evidence="10">
    <location>
        <begin position="387"/>
        <end position="413"/>
    </location>
</feature>
<keyword evidence="5" id="KW-0156">Chromatin regulator</keyword>
<dbReference type="PANTHER" id="PTHR10625">
    <property type="entry name" value="HISTONE DEACETYLASE HDAC1-RELATED"/>
    <property type="match status" value="1"/>
</dbReference>
<dbReference type="SUPFAM" id="SSF52768">
    <property type="entry name" value="Arginase/deacetylase"/>
    <property type="match status" value="1"/>
</dbReference>
<keyword evidence="4" id="KW-0378">Hydrolase</keyword>
<gene>
    <name evidence="12" type="ORF">FRX48_00536</name>
</gene>
<dbReference type="Proteomes" id="UP000324767">
    <property type="component" value="Unassembled WGS sequence"/>
</dbReference>
<evidence type="ECO:0000256" key="4">
    <source>
        <dbReference type="ARBA" id="ARBA00022801"/>
    </source>
</evidence>
<evidence type="ECO:0000256" key="5">
    <source>
        <dbReference type="ARBA" id="ARBA00022853"/>
    </source>
</evidence>
<feature type="compositionally biased region" description="Acidic residues" evidence="10">
    <location>
        <begin position="399"/>
        <end position="413"/>
    </location>
</feature>
<evidence type="ECO:0000313" key="12">
    <source>
        <dbReference type="EMBL" id="KAA6415818.1"/>
    </source>
</evidence>
<dbReference type="AlphaFoldDB" id="A0A5M8Q147"/>
<feature type="region of interest" description="Disordered" evidence="10">
    <location>
        <begin position="432"/>
        <end position="635"/>
    </location>
</feature>
<feature type="compositionally biased region" description="Polar residues" evidence="10">
    <location>
        <begin position="504"/>
        <end position="515"/>
    </location>
</feature>
<dbReference type="OrthoDB" id="1918432at2759"/>
<comment type="similarity">
    <text evidence="9">Belongs to the histone deacetylase family. HD Type 1 subfamily.</text>
</comment>
<reference evidence="12 13" key="1">
    <citation type="submission" date="2019-09" db="EMBL/GenBank/DDBJ databases">
        <title>The hologenome of the rock-dwelling lichen Lasallia pustulata.</title>
        <authorList>
            <person name="Greshake Tzovaras B."/>
            <person name="Segers F."/>
            <person name="Bicker A."/>
            <person name="Dal Grande F."/>
            <person name="Otte J."/>
            <person name="Hankeln T."/>
            <person name="Schmitt I."/>
            <person name="Ebersberger I."/>
        </authorList>
    </citation>
    <scope>NUCLEOTIDE SEQUENCE [LARGE SCALE GENOMIC DNA]</scope>
    <source>
        <strain evidence="12">A1-1</strain>
    </source>
</reference>
<dbReference type="PRINTS" id="PR01271">
    <property type="entry name" value="HISDACETLASE"/>
</dbReference>
<dbReference type="EMBL" id="VXIT01000001">
    <property type="protein sequence ID" value="KAA6415818.1"/>
    <property type="molecule type" value="Genomic_DNA"/>
</dbReference>
<dbReference type="PRINTS" id="PR01270">
    <property type="entry name" value="HDASUPER"/>
</dbReference>
<evidence type="ECO:0000256" key="9">
    <source>
        <dbReference type="ARBA" id="ARBA00061569"/>
    </source>
</evidence>
<keyword evidence="3" id="KW-0678">Repressor</keyword>
<dbReference type="Pfam" id="PF00850">
    <property type="entry name" value="Hist_deacetyl"/>
    <property type="match status" value="1"/>
</dbReference>
<evidence type="ECO:0000256" key="6">
    <source>
        <dbReference type="ARBA" id="ARBA00023015"/>
    </source>
</evidence>
<dbReference type="GO" id="GO:0070210">
    <property type="term" value="C:Rpd3L-Expanded complex"/>
    <property type="evidence" value="ECO:0007669"/>
    <property type="project" value="TreeGrafter"/>
</dbReference>
<dbReference type="CDD" id="cd10004">
    <property type="entry name" value="RPD3-like"/>
    <property type="match status" value="1"/>
</dbReference>
<dbReference type="InterPro" id="IPR023801">
    <property type="entry name" value="His_deacetylse_dom"/>
</dbReference>
<feature type="domain" description="Histone deacetylase" evidence="11">
    <location>
        <begin position="37"/>
        <end position="325"/>
    </location>
</feature>
<evidence type="ECO:0000256" key="1">
    <source>
        <dbReference type="ARBA" id="ARBA00004123"/>
    </source>
</evidence>
<dbReference type="InterPro" id="IPR000286">
    <property type="entry name" value="HDACs"/>
</dbReference>
<feature type="compositionally biased region" description="Basic and acidic residues" evidence="10">
    <location>
        <begin position="605"/>
        <end position="615"/>
    </location>
</feature>
<accession>A0A5M8Q147</accession>
<dbReference type="InterPro" id="IPR003084">
    <property type="entry name" value="HDAC_I/II"/>
</dbReference>
<feature type="compositionally biased region" description="Acidic residues" evidence="10">
    <location>
        <begin position="541"/>
        <end position="550"/>
    </location>
</feature>
<evidence type="ECO:0000313" key="13">
    <source>
        <dbReference type="Proteomes" id="UP000324767"/>
    </source>
</evidence>
<evidence type="ECO:0000256" key="7">
    <source>
        <dbReference type="ARBA" id="ARBA00023163"/>
    </source>
</evidence>
<dbReference type="InterPro" id="IPR037138">
    <property type="entry name" value="His_deacetylse_dom_sf"/>
</dbReference>
<evidence type="ECO:0000256" key="3">
    <source>
        <dbReference type="ARBA" id="ARBA00022491"/>
    </source>
</evidence>
<evidence type="ECO:0000256" key="8">
    <source>
        <dbReference type="ARBA" id="ARBA00023242"/>
    </source>
</evidence>
<feature type="compositionally biased region" description="Low complexity" evidence="10">
    <location>
        <begin position="574"/>
        <end position="584"/>
    </location>
</feature>
<feature type="compositionally biased region" description="Acidic residues" evidence="10">
    <location>
        <begin position="590"/>
        <end position="602"/>
    </location>
</feature>
<dbReference type="Gene3D" id="3.40.800.20">
    <property type="entry name" value="Histone deacetylase domain"/>
    <property type="match status" value="1"/>
</dbReference>
<comment type="caution">
    <text evidence="12">The sequence shown here is derived from an EMBL/GenBank/DDBJ whole genome shotgun (WGS) entry which is preliminary data.</text>
</comment>
<dbReference type="EC" id="3.5.1.98" evidence="2"/>
<protein>
    <recommendedName>
        <fullName evidence="2">histone deacetylase</fullName>
        <ecNumber evidence="2">3.5.1.98</ecNumber>
    </recommendedName>
</protein>
<keyword evidence="7" id="KW-0804">Transcription</keyword>
<evidence type="ECO:0000256" key="2">
    <source>
        <dbReference type="ARBA" id="ARBA00012111"/>
    </source>
</evidence>
<dbReference type="GO" id="GO:0031507">
    <property type="term" value="P:heterochromatin formation"/>
    <property type="evidence" value="ECO:0007669"/>
    <property type="project" value="TreeGrafter"/>
</dbReference>
<evidence type="ECO:0000256" key="10">
    <source>
        <dbReference type="SAM" id="MobiDB-lite"/>
    </source>
</evidence>
<feature type="compositionally biased region" description="Basic and acidic residues" evidence="10">
    <location>
        <begin position="621"/>
        <end position="635"/>
    </location>
</feature>
<evidence type="ECO:0000259" key="11">
    <source>
        <dbReference type="Pfam" id="PF00850"/>
    </source>
</evidence>